<dbReference type="PANTHER" id="PTHR13315">
    <property type="entry name" value="METALLO PHOSPHOESTERASE RELATED"/>
    <property type="match status" value="1"/>
</dbReference>
<dbReference type="GO" id="GO:0006506">
    <property type="term" value="P:GPI anchor biosynthetic process"/>
    <property type="evidence" value="ECO:0007669"/>
    <property type="project" value="InterPro"/>
</dbReference>
<evidence type="ECO:0000256" key="1">
    <source>
        <dbReference type="ARBA" id="ARBA00023136"/>
    </source>
</evidence>
<dbReference type="OrthoDB" id="5977743at2759"/>
<dbReference type="InterPro" id="IPR033308">
    <property type="entry name" value="PGAP5/Cdc1/Ted1"/>
</dbReference>
<dbReference type="Proteomes" id="UP000230002">
    <property type="component" value="Unassembled WGS sequence"/>
</dbReference>
<dbReference type="GO" id="GO:0005783">
    <property type="term" value="C:endoplasmic reticulum"/>
    <property type="evidence" value="ECO:0007669"/>
    <property type="project" value="TreeGrafter"/>
</dbReference>
<organism evidence="2 3">
    <name type="scientific">Ganoderma sinense ZZ0214-1</name>
    <dbReference type="NCBI Taxonomy" id="1077348"/>
    <lineage>
        <taxon>Eukaryota</taxon>
        <taxon>Fungi</taxon>
        <taxon>Dikarya</taxon>
        <taxon>Basidiomycota</taxon>
        <taxon>Agaricomycotina</taxon>
        <taxon>Agaricomycetes</taxon>
        <taxon>Polyporales</taxon>
        <taxon>Polyporaceae</taxon>
        <taxon>Ganoderma</taxon>
    </lineage>
</organism>
<sequence>MPPQRVHLLKFRLFSLGASSPRYRFSDHAVERYESHFGPLNQRTTFESHTVYMLDAPGLVDEERELAGLGVSYVQWAQSRPNRTVAFLQSSAQGASADPELPILLFTHVPLYRPEGTDCGPLRERGTIREGRGLGYQNLLSPQASMLVLQSLRPAIVFR</sequence>
<keyword evidence="1" id="KW-0472">Membrane</keyword>
<comment type="caution">
    <text evidence="2">The sequence shown here is derived from an EMBL/GenBank/DDBJ whole genome shotgun (WGS) entry which is preliminary data.</text>
</comment>
<proteinExistence type="predicted"/>
<evidence type="ECO:0000313" key="2">
    <source>
        <dbReference type="EMBL" id="PIL34184.1"/>
    </source>
</evidence>
<reference evidence="2 3" key="1">
    <citation type="journal article" date="2015" name="Sci. Rep.">
        <title>Chromosome-level genome map provides insights into diverse defense mechanisms in the medicinal fungus Ganoderma sinense.</title>
        <authorList>
            <person name="Zhu Y."/>
            <person name="Xu J."/>
            <person name="Sun C."/>
            <person name="Zhou S."/>
            <person name="Xu H."/>
            <person name="Nelson D.R."/>
            <person name="Qian J."/>
            <person name="Song J."/>
            <person name="Luo H."/>
            <person name="Xiang L."/>
            <person name="Li Y."/>
            <person name="Xu Z."/>
            <person name="Ji A."/>
            <person name="Wang L."/>
            <person name="Lu S."/>
            <person name="Hayward A."/>
            <person name="Sun W."/>
            <person name="Li X."/>
            <person name="Schwartz D.C."/>
            <person name="Wang Y."/>
            <person name="Chen S."/>
        </authorList>
    </citation>
    <scope>NUCLEOTIDE SEQUENCE [LARGE SCALE GENOMIC DNA]</scope>
    <source>
        <strain evidence="2 3">ZZ0214-1</strain>
    </source>
</reference>
<dbReference type="PANTHER" id="PTHR13315:SF4">
    <property type="entry name" value="METALLOPHOSPHOESTERASE, ISOFORM E"/>
    <property type="match status" value="1"/>
</dbReference>
<dbReference type="AlphaFoldDB" id="A0A2G8SK84"/>
<evidence type="ECO:0000313" key="3">
    <source>
        <dbReference type="Proteomes" id="UP000230002"/>
    </source>
</evidence>
<dbReference type="GO" id="GO:0016020">
    <property type="term" value="C:membrane"/>
    <property type="evidence" value="ECO:0007669"/>
    <property type="project" value="GOC"/>
</dbReference>
<name>A0A2G8SK84_9APHY</name>
<dbReference type="EMBL" id="AYKW01000006">
    <property type="protein sequence ID" value="PIL34184.1"/>
    <property type="molecule type" value="Genomic_DNA"/>
</dbReference>
<keyword evidence="3" id="KW-1185">Reference proteome</keyword>
<protein>
    <submittedName>
        <fullName evidence="2">Uncharacterized protein</fullName>
    </submittedName>
</protein>
<dbReference type="STRING" id="1077348.A0A2G8SK84"/>
<accession>A0A2G8SK84</accession>
<gene>
    <name evidence="2" type="ORF">GSI_03895</name>
</gene>